<protein>
    <submittedName>
        <fullName evidence="9">Sec-independent protein secretion pathway component</fullName>
    </submittedName>
</protein>
<accession>I3ZCY7</accession>
<keyword evidence="7" id="KW-0472">Membrane</keyword>
<sequence>MPSLGDSIFIFVLALMLVGPKNLPKLARQLGKLMAEFRRASNEFRMQMEDELRVEEQKEHQAKVAAMPGPPSTLPDPEHPHLPAPTPDFDETPAADTTPMPIAEAGELKMMPPSTGLPVQSGSYGTAPQPSPEGAAVESSEIPEHTIHQTSAGISSEEPAAEHVPETSANTHA</sequence>
<evidence type="ECO:0000256" key="8">
    <source>
        <dbReference type="SAM" id="MobiDB-lite"/>
    </source>
</evidence>
<proteinExistence type="predicted"/>
<comment type="subcellular location">
    <subcellularLocation>
        <location evidence="1">Membrane</location>
        <topology evidence="1">Single-pass membrane protein</topology>
    </subcellularLocation>
</comment>
<dbReference type="eggNOG" id="COG3468">
    <property type="taxonomic scope" value="Bacteria"/>
</dbReference>
<keyword evidence="6" id="KW-0811">Translocation</keyword>
<dbReference type="HOGENOM" id="CLU_1546824_0_0_0"/>
<keyword evidence="3" id="KW-0812">Transmembrane</keyword>
<keyword evidence="10" id="KW-1185">Reference proteome</keyword>
<evidence type="ECO:0000256" key="3">
    <source>
        <dbReference type="ARBA" id="ARBA00022692"/>
    </source>
</evidence>
<dbReference type="Pfam" id="PF02416">
    <property type="entry name" value="TatA_B_E"/>
    <property type="match status" value="1"/>
</dbReference>
<dbReference type="InterPro" id="IPR003369">
    <property type="entry name" value="TatA/B/E"/>
</dbReference>
<evidence type="ECO:0000256" key="5">
    <source>
        <dbReference type="ARBA" id="ARBA00022989"/>
    </source>
</evidence>
<gene>
    <name evidence="9" type="ordered locus">Terro_0773</name>
</gene>
<feature type="compositionally biased region" description="Polar residues" evidence="8">
    <location>
        <begin position="117"/>
        <end position="128"/>
    </location>
</feature>
<evidence type="ECO:0000256" key="2">
    <source>
        <dbReference type="ARBA" id="ARBA00022448"/>
    </source>
</evidence>
<reference evidence="9 10" key="1">
    <citation type="submission" date="2012-06" db="EMBL/GenBank/DDBJ databases">
        <title>Complete genome of Terriglobus roseus DSM 18391.</title>
        <authorList>
            <consortium name="US DOE Joint Genome Institute (JGI-PGF)"/>
            <person name="Lucas S."/>
            <person name="Copeland A."/>
            <person name="Lapidus A."/>
            <person name="Glavina del Rio T."/>
            <person name="Dalin E."/>
            <person name="Tice H."/>
            <person name="Bruce D."/>
            <person name="Goodwin L."/>
            <person name="Pitluck S."/>
            <person name="Peters L."/>
            <person name="Mikhailova N."/>
            <person name="Munk A.C.C."/>
            <person name="Kyrpides N."/>
            <person name="Mavromatis K."/>
            <person name="Ivanova N."/>
            <person name="Brettin T."/>
            <person name="Detter J.C."/>
            <person name="Han C."/>
            <person name="Larimer F."/>
            <person name="Land M."/>
            <person name="Hauser L."/>
            <person name="Markowitz V."/>
            <person name="Cheng J.-F."/>
            <person name="Hugenholtz P."/>
            <person name="Woyke T."/>
            <person name="Wu D."/>
            <person name="Brambilla E."/>
            <person name="Klenk H.-P."/>
            <person name="Eisen J.A."/>
        </authorList>
    </citation>
    <scope>NUCLEOTIDE SEQUENCE [LARGE SCALE GENOMIC DNA]</scope>
    <source>
        <strain evidence="10">DSM 18391 / NRRL B-41598 / KBS 63</strain>
    </source>
</reference>
<dbReference type="KEGG" id="trs:Terro_0773"/>
<dbReference type="GO" id="GO:0015031">
    <property type="term" value="P:protein transport"/>
    <property type="evidence" value="ECO:0007669"/>
    <property type="project" value="UniProtKB-KW"/>
</dbReference>
<dbReference type="Gene3D" id="1.20.5.3310">
    <property type="match status" value="1"/>
</dbReference>
<evidence type="ECO:0000256" key="4">
    <source>
        <dbReference type="ARBA" id="ARBA00022927"/>
    </source>
</evidence>
<evidence type="ECO:0000256" key="7">
    <source>
        <dbReference type="ARBA" id="ARBA00023136"/>
    </source>
</evidence>
<evidence type="ECO:0000313" key="10">
    <source>
        <dbReference type="Proteomes" id="UP000006056"/>
    </source>
</evidence>
<feature type="region of interest" description="Disordered" evidence="8">
    <location>
        <begin position="64"/>
        <end position="173"/>
    </location>
</feature>
<dbReference type="GO" id="GO:0016020">
    <property type="term" value="C:membrane"/>
    <property type="evidence" value="ECO:0007669"/>
    <property type="project" value="UniProtKB-ARBA"/>
</dbReference>
<evidence type="ECO:0000256" key="1">
    <source>
        <dbReference type="ARBA" id="ARBA00004167"/>
    </source>
</evidence>
<dbReference type="AlphaFoldDB" id="I3ZCY7"/>
<name>I3ZCY7_TERRK</name>
<evidence type="ECO:0000256" key="6">
    <source>
        <dbReference type="ARBA" id="ARBA00023010"/>
    </source>
</evidence>
<dbReference type="OrthoDB" id="9800908at2"/>
<dbReference type="eggNOG" id="COG1826">
    <property type="taxonomic scope" value="Bacteria"/>
</dbReference>
<keyword evidence="5" id="KW-1133">Transmembrane helix</keyword>
<organism evidence="9 10">
    <name type="scientific">Terriglobus roseus (strain DSM 18391 / NRRL B-41598 / KBS 63)</name>
    <dbReference type="NCBI Taxonomy" id="926566"/>
    <lineage>
        <taxon>Bacteria</taxon>
        <taxon>Pseudomonadati</taxon>
        <taxon>Acidobacteriota</taxon>
        <taxon>Terriglobia</taxon>
        <taxon>Terriglobales</taxon>
        <taxon>Acidobacteriaceae</taxon>
        <taxon>Terriglobus</taxon>
    </lineage>
</organism>
<dbReference type="STRING" id="926566.Terro_0773"/>
<keyword evidence="2" id="KW-0813">Transport</keyword>
<dbReference type="RefSeq" id="WP_014784674.1">
    <property type="nucleotide sequence ID" value="NC_018014.1"/>
</dbReference>
<dbReference type="EMBL" id="CP003379">
    <property type="protein sequence ID" value="AFL87105.1"/>
    <property type="molecule type" value="Genomic_DNA"/>
</dbReference>
<keyword evidence="4" id="KW-0653">Protein transport</keyword>
<evidence type="ECO:0000313" key="9">
    <source>
        <dbReference type="EMBL" id="AFL87105.1"/>
    </source>
</evidence>
<dbReference type="Proteomes" id="UP000006056">
    <property type="component" value="Chromosome"/>
</dbReference>